<dbReference type="EMBL" id="SOCP01000005">
    <property type="protein sequence ID" value="TDV52132.1"/>
    <property type="molecule type" value="Genomic_DNA"/>
</dbReference>
<proteinExistence type="predicted"/>
<gene>
    <name evidence="2" type="ORF">CLV71_105263</name>
</gene>
<dbReference type="RefSeq" id="WP_133903534.1">
    <property type="nucleotide sequence ID" value="NZ_SOCP01000005.1"/>
</dbReference>
<keyword evidence="1" id="KW-0175">Coiled coil</keyword>
<evidence type="ECO:0000313" key="2">
    <source>
        <dbReference type="EMBL" id="TDV52132.1"/>
    </source>
</evidence>
<name>A0A4R7VR51_9PSEU</name>
<reference evidence="2 3" key="1">
    <citation type="submission" date="2019-03" db="EMBL/GenBank/DDBJ databases">
        <title>Genomic Encyclopedia of Archaeal and Bacterial Type Strains, Phase II (KMG-II): from individual species to whole genera.</title>
        <authorList>
            <person name="Goeker M."/>
        </authorList>
    </citation>
    <scope>NUCLEOTIDE SEQUENCE [LARGE SCALE GENOMIC DNA]</scope>
    <source>
        <strain evidence="2 3">DSM 45499</strain>
    </source>
</reference>
<organism evidence="2 3">
    <name type="scientific">Actinophytocola oryzae</name>
    <dbReference type="NCBI Taxonomy" id="502181"/>
    <lineage>
        <taxon>Bacteria</taxon>
        <taxon>Bacillati</taxon>
        <taxon>Actinomycetota</taxon>
        <taxon>Actinomycetes</taxon>
        <taxon>Pseudonocardiales</taxon>
        <taxon>Pseudonocardiaceae</taxon>
    </lineage>
</organism>
<accession>A0A4R7VR51</accession>
<dbReference type="OrthoDB" id="3246562at2"/>
<protein>
    <submittedName>
        <fullName evidence="2">Uncharacterized protein</fullName>
    </submittedName>
</protein>
<dbReference type="Proteomes" id="UP000294927">
    <property type="component" value="Unassembled WGS sequence"/>
</dbReference>
<evidence type="ECO:0000313" key="3">
    <source>
        <dbReference type="Proteomes" id="UP000294927"/>
    </source>
</evidence>
<comment type="caution">
    <text evidence="2">The sequence shown here is derived from an EMBL/GenBank/DDBJ whole genome shotgun (WGS) entry which is preliminary data.</text>
</comment>
<evidence type="ECO:0000256" key="1">
    <source>
        <dbReference type="SAM" id="Coils"/>
    </source>
</evidence>
<dbReference type="AlphaFoldDB" id="A0A4R7VR51"/>
<sequence length="550" mass="61725">MLGYRTFFHVRDPREKVIPLATGQLHAWLRERGYRADELRTGETVRLADGVEALLLEFDQQDGTRSLRARITENRRGDKWVSQLTVHVPRRQDNSWIWLDVESPDSVKWTDTPGLARNLLEAFPVAFDGEAELGPVPSRTTEEDAEALLDAVCDPDRRGLVILAGGNDDIPVTRWHDLVQDLVRDTVGLAATYVLDGPTTACFTELIGPDHAVAPGTVRTFLPAVDPADPQDALRHRVLGTRRIVGDDHQDLTRLLGWKARERALEAPLPKAAVRLAKLFDQRADELLLARLASASSVVVERRPAARAEESKAAVEDRIHELLDRIEKLQGDNQDLASRLEDEQLEHAAEVEDRMKVDRTVTYLRRELTSLGRGAAAWSMPADEEEGRWPGEFGELVGRLDELKFVEFTGDPGNARELDQHEQIGTWARKTWAALLVLDDYARLTSEGVCSRGVHGYLENPPDGGHTYPLNKHARDESIDVHNNDKFRAARVFPVPFAVNPAREEFMGAHFRIARSGMISPRMHYFDGTATTGRVYVGYVGRHLPTKRTN</sequence>
<feature type="coiled-coil region" evidence="1">
    <location>
        <begin position="305"/>
        <end position="346"/>
    </location>
</feature>
<keyword evidence="3" id="KW-1185">Reference proteome</keyword>